<dbReference type="EMBL" id="UHIA01000003">
    <property type="protein sequence ID" value="SUO92359.1"/>
    <property type="molecule type" value="Genomic_DNA"/>
</dbReference>
<accession>A0A380MK50</accession>
<feature type="transmembrane region" description="Helical" evidence="1">
    <location>
        <begin position="218"/>
        <end position="234"/>
    </location>
</feature>
<protein>
    <submittedName>
        <fullName evidence="2">Uncharacterized protein</fullName>
    </submittedName>
</protein>
<dbReference type="Proteomes" id="UP000254575">
    <property type="component" value="Unassembled WGS sequence"/>
</dbReference>
<dbReference type="OrthoDB" id="10018132at2"/>
<keyword evidence="1" id="KW-0472">Membrane</keyword>
<sequence>MLHFLIPLAIFATTNIAKHFVTEQEEEGIAAGIARGSEEAVQEVQSLLSRQFKHALIRLSINSLLLIAAVLLIPVLFSHAAAVFLIALSYFISLLQGIWQSLHYLRFFKDIYRSHRLNLKIYLEARIYERVYEIAAAEAAQKTDNLWHQFFGSRSAQDIAQTIARHSAVNASTLIWAYLWKKGLLWIIVLITYYLLARFLVIPFLISQETQLSLLDTLIYPIVFTLNYFVHGLYHP</sequence>
<organism evidence="2 3">
    <name type="scientific">Suttonella indologenes</name>
    <dbReference type="NCBI Taxonomy" id="13276"/>
    <lineage>
        <taxon>Bacteria</taxon>
        <taxon>Pseudomonadati</taxon>
        <taxon>Pseudomonadota</taxon>
        <taxon>Gammaproteobacteria</taxon>
        <taxon>Cardiobacteriales</taxon>
        <taxon>Cardiobacteriaceae</taxon>
        <taxon>Suttonella</taxon>
    </lineage>
</organism>
<dbReference type="AlphaFoldDB" id="A0A380MK50"/>
<evidence type="ECO:0000313" key="3">
    <source>
        <dbReference type="Proteomes" id="UP000254575"/>
    </source>
</evidence>
<evidence type="ECO:0000256" key="1">
    <source>
        <dbReference type="SAM" id="Phobius"/>
    </source>
</evidence>
<keyword evidence="1" id="KW-1133">Transmembrane helix</keyword>
<keyword evidence="3" id="KW-1185">Reference proteome</keyword>
<proteinExistence type="predicted"/>
<reference evidence="2 3" key="1">
    <citation type="submission" date="2018-06" db="EMBL/GenBank/DDBJ databases">
        <authorList>
            <consortium name="Pathogen Informatics"/>
            <person name="Doyle S."/>
        </authorList>
    </citation>
    <scope>NUCLEOTIDE SEQUENCE [LARGE SCALE GENOMIC DNA]</scope>
    <source>
        <strain evidence="2 3">NCTC10717</strain>
    </source>
</reference>
<feature type="transmembrane region" description="Helical" evidence="1">
    <location>
        <begin position="184"/>
        <end position="206"/>
    </location>
</feature>
<feature type="transmembrane region" description="Helical" evidence="1">
    <location>
        <begin position="55"/>
        <end position="77"/>
    </location>
</feature>
<name>A0A380MK50_9GAMM</name>
<keyword evidence="1" id="KW-0812">Transmembrane</keyword>
<gene>
    <name evidence="2" type="ORF">NCTC10717_00509</name>
</gene>
<evidence type="ECO:0000313" key="2">
    <source>
        <dbReference type="EMBL" id="SUO92359.1"/>
    </source>
</evidence>
<feature type="transmembrane region" description="Helical" evidence="1">
    <location>
        <begin position="83"/>
        <end position="105"/>
    </location>
</feature>
<dbReference type="RefSeq" id="WP_115217800.1">
    <property type="nucleotide sequence ID" value="NZ_UHIA01000003.1"/>
</dbReference>